<organism evidence="2 3">
    <name type="scientific">Pelobates cultripes</name>
    <name type="common">Western spadefoot toad</name>
    <dbReference type="NCBI Taxonomy" id="61616"/>
    <lineage>
        <taxon>Eukaryota</taxon>
        <taxon>Metazoa</taxon>
        <taxon>Chordata</taxon>
        <taxon>Craniata</taxon>
        <taxon>Vertebrata</taxon>
        <taxon>Euteleostomi</taxon>
        <taxon>Amphibia</taxon>
        <taxon>Batrachia</taxon>
        <taxon>Anura</taxon>
        <taxon>Pelobatoidea</taxon>
        <taxon>Pelobatidae</taxon>
        <taxon>Pelobates</taxon>
    </lineage>
</organism>
<feature type="region of interest" description="Disordered" evidence="1">
    <location>
        <begin position="1"/>
        <end position="20"/>
    </location>
</feature>
<gene>
    <name evidence="2" type="ORF">PECUL_23A034525</name>
</gene>
<evidence type="ECO:0000256" key="1">
    <source>
        <dbReference type="SAM" id="MobiDB-lite"/>
    </source>
</evidence>
<protein>
    <submittedName>
        <fullName evidence="2">Uncharacterized protein</fullName>
    </submittedName>
</protein>
<feature type="non-terminal residue" evidence="2">
    <location>
        <position position="1"/>
    </location>
</feature>
<dbReference type="Proteomes" id="UP001295444">
    <property type="component" value="Chromosome 03"/>
</dbReference>
<name>A0AAD1RN55_PELCU</name>
<accession>A0AAD1RN55</accession>
<dbReference type="Gene3D" id="3.30.70.1820">
    <property type="entry name" value="L1 transposable element, RRM domain"/>
    <property type="match status" value="1"/>
</dbReference>
<keyword evidence="3" id="KW-1185">Reference proteome</keyword>
<reference evidence="2" key="1">
    <citation type="submission" date="2022-03" db="EMBL/GenBank/DDBJ databases">
        <authorList>
            <person name="Alioto T."/>
            <person name="Alioto T."/>
            <person name="Gomez Garrido J."/>
        </authorList>
    </citation>
    <scope>NUCLEOTIDE SEQUENCE</scope>
</reference>
<proteinExistence type="predicted"/>
<feature type="non-terminal residue" evidence="2">
    <location>
        <position position="149"/>
    </location>
</feature>
<evidence type="ECO:0000313" key="2">
    <source>
        <dbReference type="EMBL" id="CAH2274654.1"/>
    </source>
</evidence>
<dbReference type="InterPro" id="IPR004244">
    <property type="entry name" value="Transposase_22"/>
</dbReference>
<dbReference type="AlphaFoldDB" id="A0AAD1RN55"/>
<dbReference type="PANTHER" id="PTHR11505">
    <property type="entry name" value="L1 TRANSPOSABLE ELEMENT-RELATED"/>
    <property type="match status" value="1"/>
</dbReference>
<sequence>SPASNADSEPADSQPGNTTQNCLRFAHSSQVKLAETHRRIKPEIQALGACTSDLEQRVESVVQAHNSVVQHFTSMKQHLNSLEMMVEDLSNHSRQNNLHIRGLPETLNEGQLIRKMEDYFQHLLPDILKERWAIDRAHRALRAQRTEGQ</sequence>
<dbReference type="EMBL" id="OW240914">
    <property type="protein sequence ID" value="CAH2274654.1"/>
    <property type="molecule type" value="Genomic_DNA"/>
</dbReference>
<evidence type="ECO:0000313" key="3">
    <source>
        <dbReference type="Proteomes" id="UP001295444"/>
    </source>
</evidence>